<dbReference type="EMBL" id="DVGY01000184">
    <property type="protein sequence ID" value="HIR41742.1"/>
    <property type="molecule type" value="Genomic_DNA"/>
</dbReference>
<name>A0A9D1AK94_9FIRM</name>
<dbReference type="AlphaFoldDB" id="A0A9D1AK94"/>
<dbReference type="Proteomes" id="UP000886749">
    <property type="component" value="Unassembled WGS sequence"/>
</dbReference>
<dbReference type="SUPFAM" id="SSF69279">
    <property type="entry name" value="Phage tail proteins"/>
    <property type="match status" value="1"/>
</dbReference>
<sequence length="310" mass="34296">MAALTVTAYDSTGNAYPVKQITQFSWEFSKDRPYAVLKLSALDLPAYWIHRLEVYLQGESLFSGRMDTEVWEQTASGIQTTLTARSQTASLVDNEAAPVVYQNYSLAQLLYDHGYPYGLSGSALSGGTLSQITCAKGMSHWEFLQFYCRLLLGYLPWVDEDRVLQSPSTAGETISFSQGDYQSFTLSLDRTGLIARLYVLDQTDQYRLVQNRFAQSLLAEKTEYYAPPGRWSQNLTQAAGNYFRQGQLDYLTGKLVLDGLHRYRLGQRVNLSAGTGLDYAGLELSGIRLVGDSSGCSTTLALTDPGAGNI</sequence>
<protein>
    <submittedName>
        <fullName evidence="1">Uncharacterized protein</fullName>
    </submittedName>
</protein>
<gene>
    <name evidence="1" type="ORF">IAB36_07940</name>
</gene>
<evidence type="ECO:0000313" key="2">
    <source>
        <dbReference type="Proteomes" id="UP000886749"/>
    </source>
</evidence>
<reference evidence="1" key="2">
    <citation type="journal article" date="2021" name="PeerJ">
        <title>Extensive microbial diversity within the chicken gut microbiome revealed by metagenomics and culture.</title>
        <authorList>
            <person name="Gilroy R."/>
            <person name="Ravi A."/>
            <person name="Getino M."/>
            <person name="Pursley I."/>
            <person name="Horton D.L."/>
            <person name="Alikhan N.F."/>
            <person name="Baker D."/>
            <person name="Gharbi K."/>
            <person name="Hall N."/>
            <person name="Watson M."/>
            <person name="Adriaenssens E.M."/>
            <person name="Foster-Nyarko E."/>
            <person name="Jarju S."/>
            <person name="Secka A."/>
            <person name="Antonio M."/>
            <person name="Oren A."/>
            <person name="Chaudhuri R.R."/>
            <person name="La Ragione R."/>
            <person name="Hildebrand F."/>
            <person name="Pallen M.J."/>
        </authorList>
    </citation>
    <scope>NUCLEOTIDE SEQUENCE</scope>
    <source>
        <strain evidence="1">CHK184-25365</strain>
    </source>
</reference>
<evidence type="ECO:0000313" key="1">
    <source>
        <dbReference type="EMBL" id="HIR41742.1"/>
    </source>
</evidence>
<comment type="caution">
    <text evidence="1">The sequence shown here is derived from an EMBL/GenBank/DDBJ whole genome shotgun (WGS) entry which is preliminary data.</text>
</comment>
<reference evidence="1" key="1">
    <citation type="submission" date="2020-10" db="EMBL/GenBank/DDBJ databases">
        <authorList>
            <person name="Gilroy R."/>
        </authorList>
    </citation>
    <scope>NUCLEOTIDE SEQUENCE</scope>
    <source>
        <strain evidence="1">CHK184-25365</strain>
    </source>
</reference>
<proteinExistence type="predicted"/>
<accession>A0A9D1AK94</accession>
<organism evidence="1 2">
    <name type="scientific">Candidatus Egerieicola pullicola</name>
    <dbReference type="NCBI Taxonomy" id="2840775"/>
    <lineage>
        <taxon>Bacteria</taxon>
        <taxon>Bacillati</taxon>
        <taxon>Bacillota</taxon>
        <taxon>Clostridia</taxon>
        <taxon>Eubacteriales</taxon>
        <taxon>Oscillospiraceae</taxon>
        <taxon>Oscillospiraceae incertae sedis</taxon>
        <taxon>Candidatus Egerieicola</taxon>
    </lineage>
</organism>